<dbReference type="RefSeq" id="WP_285957100.1">
    <property type="nucleotide sequence ID" value="NZ_CP127225.1"/>
</dbReference>
<dbReference type="AlphaFoldDB" id="A0AAJ6GZF6"/>
<dbReference type="Proteomes" id="UP001228059">
    <property type="component" value="Chromosome"/>
</dbReference>
<feature type="signal peptide" evidence="1">
    <location>
        <begin position="1"/>
        <end position="26"/>
    </location>
</feature>
<name>A0AAJ6GZF6_9XANT</name>
<evidence type="ECO:0008006" key="4">
    <source>
        <dbReference type="Google" id="ProtNLM"/>
    </source>
</evidence>
<keyword evidence="1" id="KW-0732">Signal</keyword>
<feature type="chain" id="PRO_5042620231" description="Thioredoxin domain-containing protein" evidence="1">
    <location>
        <begin position="27"/>
        <end position="425"/>
    </location>
</feature>
<evidence type="ECO:0000256" key="1">
    <source>
        <dbReference type="SAM" id="SignalP"/>
    </source>
</evidence>
<evidence type="ECO:0000313" key="2">
    <source>
        <dbReference type="EMBL" id="WIX07520.1"/>
    </source>
</evidence>
<gene>
    <name evidence="2" type="ORF">QN060_05455</name>
</gene>
<accession>A0AAJ6GZF6</accession>
<organism evidence="2 3">
    <name type="scientific">Xanthomonas oryzae pv. leersiae</name>
    <dbReference type="NCBI Taxonomy" id="3112258"/>
    <lineage>
        <taxon>Bacteria</taxon>
        <taxon>Pseudomonadati</taxon>
        <taxon>Pseudomonadota</taxon>
        <taxon>Gammaproteobacteria</taxon>
        <taxon>Lysobacterales</taxon>
        <taxon>Lysobacteraceae</taxon>
        <taxon>Xanthomonas</taxon>
    </lineage>
</organism>
<evidence type="ECO:0000313" key="3">
    <source>
        <dbReference type="Proteomes" id="UP001228059"/>
    </source>
</evidence>
<protein>
    <recommendedName>
        <fullName evidence="4">Thioredoxin domain-containing protein</fullName>
    </recommendedName>
</protein>
<reference evidence="2 3" key="1">
    <citation type="submission" date="2023-05" db="EMBL/GenBank/DDBJ databases">
        <title>Complete Genome Resource of Xanthomonas oryzae pv. leersiae Strain YNJC Isolated From Plateau Japonica Rice in Southwest China.</title>
        <authorList>
            <person name="Aa X."/>
            <person name="Mei L."/>
            <person name="Liu P."/>
            <person name="Yang Y."/>
            <person name="Tang C."/>
            <person name="Zhang F."/>
            <person name="Dong C."/>
            <person name="Wang B."/>
            <person name="Chen X."/>
            <person name="Dai L."/>
        </authorList>
    </citation>
    <scope>NUCLEOTIDE SEQUENCE [LARGE SCALE GENOMIC DNA]</scope>
    <source>
        <strain evidence="2 3">YNJC</strain>
    </source>
</reference>
<dbReference type="EMBL" id="CP127225">
    <property type="protein sequence ID" value="WIX07520.1"/>
    <property type="molecule type" value="Genomic_DNA"/>
</dbReference>
<sequence>MKIYLSVFGALLGIGVCLSGSAPVLAQGVSTYMEDAAAQLISKSDEQRDVIRKSAPVHSQAQLAEYLAKAKESDSPLNLLSPQARTRFVDSLRFNERGVTSFYYADIESELSRGQAYDLLSVFGLQDTLHVMRNIRVSNDRDRFIPRTVAGNETLYDRLANFNAQFSGQSGQVRSRAVIGLYRQLTATARPCLRGSASPFYTDDLFRATAFVEIYSRDRSDVDTLGCLYRQLEASGKATDWHTRAYAGALVTVARYADANALRQKSSLLDLPVLPRLQVAKHAGVQGWRMLLLQDAAHARVESWRPVAHRAYVVVVVHPGCGFSVRALLEIEKRPELQWLQEDLLLLVPPGKSLPVGDLLAWNNAHPQLPMRPMYLRADWERLASLDTPTFYLVRDGEVLYVFEGWPNAKGLAGLQQALEHERQR</sequence>
<proteinExistence type="predicted"/>